<dbReference type="EMBL" id="JANJYJ010000007">
    <property type="protein sequence ID" value="KAK3200445.1"/>
    <property type="molecule type" value="Genomic_DNA"/>
</dbReference>
<gene>
    <name evidence="3" type="ORF">Dsin_023860</name>
</gene>
<keyword evidence="1" id="KW-0694">RNA-binding</keyword>
<organism evidence="3 4">
    <name type="scientific">Dipteronia sinensis</name>
    <dbReference type="NCBI Taxonomy" id="43782"/>
    <lineage>
        <taxon>Eukaryota</taxon>
        <taxon>Viridiplantae</taxon>
        <taxon>Streptophyta</taxon>
        <taxon>Embryophyta</taxon>
        <taxon>Tracheophyta</taxon>
        <taxon>Spermatophyta</taxon>
        <taxon>Magnoliopsida</taxon>
        <taxon>eudicotyledons</taxon>
        <taxon>Gunneridae</taxon>
        <taxon>Pentapetalae</taxon>
        <taxon>rosids</taxon>
        <taxon>malvids</taxon>
        <taxon>Sapindales</taxon>
        <taxon>Sapindaceae</taxon>
        <taxon>Hippocastanoideae</taxon>
        <taxon>Acereae</taxon>
        <taxon>Dipteronia</taxon>
    </lineage>
</organism>
<dbReference type="SUPFAM" id="SSF54928">
    <property type="entry name" value="RNA-binding domain, RBD"/>
    <property type="match status" value="1"/>
</dbReference>
<protein>
    <recommendedName>
        <fullName evidence="2">RRM domain-containing protein</fullName>
    </recommendedName>
</protein>
<dbReference type="Gene3D" id="3.30.70.330">
    <property type="match status" value="1"/>
</dbReference>
<dbReference type="InterPro" id="IPR000504">
    <property type="entry name" value="RRM_dom"/>
</dbReference>
<dbReference type="Proteomes" id="UP001281410">
    <property type="component" value="Unassembled WGS sequence"/>
</dbReference>
<dbReference type="PROSITE" id="PS50102">
    <property type="entry name" value="RRM"/>
    <property type="match status" value="1"/>
</dbReference>
<accession>A0AAE0A453</accession>
<dbReference type="InterPro" id="IPR035979">
    <property type="entry name" value="RBD_domain_sf"/>
</dbReference>
<dbReference type="InterPro" id="IPR012677">
    <property type="entry name" value="Nucleotide-bd_a/b_plait_sf"/>
</dbReference>
<sequence length="118" mass="13813">MAFRQRVNVRERDSRFHVHGWEAQVQANRKDFRDKLVSVFVDNLSPVVDLAGLWGIFKPFGVVRDVFFSLKMNTRTICYAFIRFTTIEEARKVVDKVNGMHVYGWPITAKVADYGWDK</sequence>
<keyword evidence="4" id="KW-1185">Reference proteome</keyword>
<dbReference type="SMART" id="SM00360">
    <property type="entry name" value="RRM"/>
    <property type="match status" value="1"/>
</dbReference>
<comment type="caution">
    <text evidence="3">The sequence shown here is derived from an EMBL/GenBank/DDBJ whole genome shotgun (WGS) entry which is preliminary data.</text>
</comment>
<evidence type="ECO:0000256" key="1">
    <source>
        <dbReference type="PROSITE-ProRule" id="PRU00176"/>
    </source>
</evidence>
<feature type="domain" description="RRM" evidence="2">
    <location>
        <begin position="37"/>
        <end position="114"/>
    </location>
</feature>
<proteinExistence type="predicted"/>
<evidence type="ECO:0000313" key="4">
    <source>
        <dbReference type="Proteomes" id="UP001281410"/>
    </source>
</evidence>
<evidence type="ECO:0000313" key="3">
    <source>
        <dbReference type="EMBL" id="KAK3200445.1"/>
    </source>
</evidence>
<dbReference type="AlphaFoldDB" id="A0AAE0A453"/>
<dbReference type="CDD" id="cd00590">
    <property type="entry name" value="RRM_SF"/>
    <property type="match status" value="1"/>
</dbReference>
<dbReference type="Pfam" id="PF00076">
    <property type="entry name" value="RRM_1"/>
    <property type="match status" value="1"/>
</dbReference>
<name>A0AAE0A453_9ROSI</name>
<evidence type="ECO:0000259" key="2">
    <source>
        <dbReference type="PROSITE" id="PS50102"/>
    </source>
</evidence>
<reference evidence="3" key="1">
    <citation type="journal article" date="2023" name="Plant J.">
        <title>Genome sequences and population genomics provide insights into the demographic history, inbreeding, and mutation load of two 'living fossil' tree species of Dipteronia.</title>
        <authorList>
            <person name="Feng Y."/>
            <person name="Comes H.P."/>
            <person name="Chen J."/>
            <person name="Zhu S."/>
            <person name="Lu R."/>
            <person name="Zhang X."/>
            <person name="Li P."/>
            <person name="Qiu J."/>
            <person name="Olsen K.M."/>
            <person name="Qiu Y."/>
        </authorList>
    </citation>
    <scope>NUCLEOTIDE SEQUENCE</scope>
    <source>
        <strain evidence="3">NBL</strain>
    </source>
</reference>
<dbReference type="GO" id="GO:0003723">
    <property type="term" value="F:RNA binding"/>
    <property type="evidence" value="ECO:0007669"/>
    <property type="project" value="UniProtKB-UniRule"/>
</dbReference>